<gene>
    <name evidence="1" type="ORF">TTHT_1240</name>
</gene>
<keyword evidence="2" id="KW-1185">Reference proteome</keyword>
<dbReference type="SUPFAM" id="SSF55486">
    <property type="entry name" value="Metalloproteases ('zincins'), catalytic domain"/>
    <property type="match status" value="1"/>
</dbReference>
<evidence type="ECO:0008006" key="3">
    <source>
        <dbReference type="Google" id="ProtNLM"/>
    </source>
</evidence>
<accession>A0A7R6PZP0</accession>
<dbReference type="Proteomes" id="UP000595564">
    <property type="component" value="Chromosome"/>
</dbReference>
<dbReference type="RefSeq" id="WP_201327063.1">
    <property type="nucleotide sequence ID" value="NZ_AP017470.1"/>
</dbReference>
<proteinExistence type="predicted"/>
<dbReference type="AlphaFoldDB" id="A0A7R6PZP0"/>
<organism evidence="1 2">
    <name type="scientific">Thermotomaculum hydrothermale</name>
    <dbReference type="NCBI Taxonomy" id="981385"/>
    <lineage>
        <taxon>Bacteria</taxon>
        <taxon>Pseudomonadati</taxon>
        <taxon>Acidobacteriota</taxon>
        <taxon>Holophagae</taxon>
        <taxon>Thermotomaculales</taxon>
        <taxon>Thermotomaculaceae</taxon>
        <taxon>Thermotomaculum</taxon>
    </lineage>
</organism>
<evidence type="ECO:0000313" key="1">
    <source>
        <dbReference type="EMBL" id="BBB32758.1"/>
    </source>
</evidence>
<dbReference type="Gene3D" id="1.10.390.10">
    <property type="entry name" value="Neutral Protease Domain 2"/>
    <property type="match status" value="1"/>
</dbReference>
<dbReference type="KEGG" id="thyd:TTHT_1240"/>
<protein>
    <recommendedName>
        <fullName evidence="3">FTP domain-containing protein</fullName>
    </recommendedName>
</protein>
<name>A0A7R6PZP0_9BACT</name>
<sequence length="966" mass="110298">MNKTIVLLPLIFFFLISKATPPEVMFEKKERGKLKEIVYNPVFIKSSNKKLNPEEVFKNFIQSKKLPLDFNSLYLTQKISNRHTTTLRYKQKVNGYPVFNSEVLGVIYRGSVLKFVNNTFENFEQPEFCDSSIIKNKLLKENPEFKRIIKIEKGYFGKKPCYRLRITAKKNLLDVFVDSKSGKILKEKSLLIHFDAKGNVFYPNPVCYSGNTSLYDNEDSNYEDLEDSYVTVTLTNIDNSGVLKNGYVDLSGHGLLPPSTFGVVGVSEYTPGSALPENGNYFFTRDDYRFEEVNAYYWITEARKYIESLGFNILPNPIPINVHFLIDDTSFYSEADHGIHFGDGGVDDAEDAEIILHEFMHAVTHYIVPGIGGVWEAQALDEGLSDYFAATFSRDTRFRDYIGEWDATYYHAGNPPWLRPIKTDRHYPENMRERYYLTWQPNYHWDGVIFSSTLWQIRKAVGKDFDRDVIESLYHISTSASFQSAAMSVYSANLLNGGNFKEAIGYFFFKRGILPENYITSVPEFNGYKLFFPYAEENSNMDSFLGLINTSNESETVHLLFISQEGFLVLKEKDINLNPGEKYYEKVNPDEIDTKFWIMAVSDKPVDGYIYFIDKDKTKSTILKGIKKLSNTLYVPHIAPETDYWNSYSAIVNGSNEQASLTVNTHEGENISLSNPNEKYTMNYLEWYNDFYNPNNITPEKNWVTIESNGECLAGYQFFTRKDVAQSGGLSLDITPSNTIYFPHIHVEGNYWWTGIVFENVLDSSEEITVFAYDSDGNLLDSFTIEQQPYQKTVCLAQNLWTNNEREFPENTAWIKLSSQSPCLIGYQLFGTLPEQGARLLAGINGIINLSTKILFPHIQTGENFWTGIAIINSSDSISDISLSAYDSDGNLLEQVDFSDINPNQKKVFLVKDIFSEDTIQSVSYIIAQSNNSICGFEISGNLTSEENGEIIHRQDYIAGMEGIVQ</sequence>
<dbReference type="InterPro" id="IPR027268">
    <property type="entry name" value="Peptidase_M4/M1_CTD_sf"/>
</dbReference>
<dbReference type="PANTHER" id="PTHR33794:SF1">
    <property type="entry name" value="BACILLOLYSIN"/>
    <property type="match status" value="1"/>
</dbReference>
<evidence type="ECO:0000313" key="2">
    <source>
        <dbReference type="Proteomes" id="UP000595564"/>
    </source>
</evidence>
<dbReference type="EMBL" id="AP017470">
    <property type="protein sequence ID" value="BBB32758.1"/>
    <property type="molecule type" value="Genomic_DNA"/>
</dbReference>
<reference evidence="1 2" key="1">
    <citation type="journal article" date="2012" name="Extremophiles">
        <title>Thermotomaculum hydrothermale gen. nov., sp. nov., a novel heterotrophic thermophile within the phylum Acidobacteria from a deep-sea hydrothermal vent chimney in the Southern Okinawa Trough.</title>
        <authorList>
            <person name="Izumi H."/>
            <person name="Nunoura T."/>
            <person name="Miyazaki M."/>
            <person name="Mino S."/>
            <person name="Toki T."/>
            <person name="Takai K."/>
            <person name="Sako Y."/>
            <person name="Sawabe T."/>
            <person name="Nakagawa S."/>
        </authorList>
    </citation>
    <scope>NUCLEOTIDE SEQUENCE [LARGE SCALE GENOMIC DNA]</scope>
    <source>
        <strain evidence="1 2">AC55</strain>
    </source>
</reference>
<dbReference type="InterPro" id="IPR050728">
    <property type="entry name" value="Zinc_Metalloprotease_M4"/>
</dbReference>
<dbReference type="PANTHER" id="PTHR33794">
    <property type="entry name" value="BACILLOLYSIN"/>
    <property type="match status" value="1"/>
</dbReference>